<feature type="signal peptide" evidence="6">
    <location>
        <begin position="1"/>
        <end position="26"/>
    </location>
</feature>
<keyword evidence="2" id="KW-0964">Secreted</keyword>
<feature type="domain" description="Gram-positive cocci surface proteins LPxTG" evidence="7">
    <location>
        <begin position="422"/>
        <end position="458"/>
    </location>
</feature>
<dbReference type="EMBL" id="FMWK01000017">
    <property type="protein sequence ID" value="SCZ80983.1"/>
    <property type="molecule type" value="Genomic_DNA"/>
</dbReference>
<dbReference type="RefSeq" id="WP_090163868.1">
    <property type="nucleotide sequence ID" value="NZ_FMWK01000017.1"/>
</dbReference>
<organism evidence="8 9">
    <name type="scientific">Pseudobutyrivibrio xylanivorans</name>
    <dbReference type="NCBI Taxonomy" id="185007"/>
    <lineage>
        <taxon>Bacteria</taxon>
        <taxon>Bacillati</taxon>
        <taxon>Bacillota</taxon>
        <taxon>Clostridia</taxon>
        <taxon>Lachnospirales</taxon>
        <taxon>Lachnospiraceae</taxon>
        <taxon>Pseudobutyrivibrio</taxon>
    </lineage>
</organism>
<dbReference type="Proteomes" id="UP000199428">
    <property type="component" value="Unassembled WGS sequence"/>
</dbReference>
<proteinExistence type="predicted"/>
<keyword evidence="1" id="KW-0134">Cell wall</keyword>
<dbReference type="InterPro" id="IPR019931">
    <property type="entry name" value="LPXTG_anchor"/>
</dbReference>
<sequence length="458" mass="48602">MSNVKRFLVLVMSLVMVLGMTLTVSAEGDTTTPGATIIIEGADGAELAYAQVIKADPTKETGWTIVSGYESLFAGFLPAGKTGEQEMIKGWIAASDENGGNENSRLENLGSVGTTTVITGTSITNAQAGLYVIKAQDSENATIKHTYSTVLVYVSLADAKEGKEVKAVIKKTPYKVDKTYGEGDKYVAIGDQVGYTIKATVPYKPAGGSAELVVTDKLTGGEFVESTIEVKIGEDIITPDSITISDDKTEMEIVLIEALINDVTVANENANKEVVITYKAVVTGTAIENEATVNNNPETTKVKSYTGTLEITKRDANTEEVLDGAEFVIVNGSKYAILETVDGVKQLAGWTTNIDDATKLLTNDEGVDSALGFDKDVIYSFHEVTAPDGYSLNTTDVEISWSGADENLMGTATMYNTTLSTLPYTGGKGTAAFTGFGVLLMSVAAGLYYANKKNKSVK</sequence>
<evidence type="ECO:0000256" key="2">
    <source>
        <dbReference type="ARBA" id="ARBA00022525"/>
    </source>
</evidence>
<dbReference type="InterPro" id="IPR013783">
    <property type="entry name" value="Ig-like_fold"/>
</dbReference>
<dbReference type="PROSITE" id="PS50847">
    <property type="entry name" value="GRAM_POS_ANCHORING"/>
    <property type="match status" value="1"/>
</dbReference>
<name>A0A1G5S3T1_PSEXY</name>
<dbReference type="InterPro" id="IPR026466">
    <property type="entry name" value="Fim_isopep_form_D2_dom"/>
</dbReference>
<dbReference type="InterPro" id="IPR041033">
    <property type="entry name" value="SpaA_PFL_dom_1"/>
</dbReference>
<feature type="transmembrane region" description="Helical" evidence="5">
    <location>
        <begin position="431"/>
        <end position="450"/>
    </location>
</feature>
<dbReference type="NCBIfam" id="TIGR01167">
    <property type="entry name" value="LPXTG_anchor"/>
    <property type="match status" value="1"/>
</dbReference>
<dbReference type="Gene3D" id="2.60.40.10">
    <property type="entry name" value="Immunoglobulins"/>
    <property type="match status" value="1"/>
</dbReference>
<accession>A0A1G5S3T1</accession>
<keyword evidence="3 6" id="KW-0732">Signal</keyword>
<keyword evidence="4" id="KW-0572">Peptidoglycan-anchor</keyword>
<evidence type="ECO:0000256" key="6">
    <source>
        <dbReference type="SAM" id="SignalP"/>
    </source>
</evidence>
<dbReference type="NCBIfam" id="TIGR04226">
    <property type="entry name" value="RrgB_K2N_iso_D2"/>
    <property type="match status" value="1"/>
</dbReference>
<dbReference type="Pfam" id="PF17802">
    <property type="entry name" value="SpaA"/>
    <property type="match status" value="1"/>
</dbReference>
<dbReference type="AlphaFoldDB" id="A0A1G5S3T1"/>
<evidence type="ECO:0000256" key="1">
    <source>
        <dbReference type="ARBA" id="ARBA00022512"/>
    </source>
</evidence>
<evidence type="ECO:0000256" key="5">
    <source>
        <dbReference type="SAM" id="Phobius"/>
    </source>
</evidence>
<protein>
    <submittedName>
        <fullName evidence="8">LPXTG-motif cell wall anchor domain-containing protein/fimbrial isopeptide formation D2 domain-containing protein</fullName>
    </submittedName>
</protein>
<evidence type="ECO:0000259" key="7">
    <source>
        <dbReference type="PROSITE" id="PS50847"/>
    </source>
</evidence>
<reference evidence="8 9" key="1">
    <citation type="submission" date="2016-10" db="EMBL/GenBank/DDBJ databases">
        <authorList>
            <person name="de Groot N.N."/>
        </authorList>
    </citation>
    <scope>NUCLEOTIDE SEQUENCE [LARGE SCALE GENOMIC DNA]</scope>
    <source>
        <strain evidence="8 9">DSM 10317</strain>
    </source>
</reference>
<evidence type="ECO:0000256" key="3">
    <source>
        <dbReference type="ARBA" id="ARBA00022729"/>
    </source>
</evidence>
<evidence type="ECO:0000313" key="9">
    <source>
        <dbReference type="Proteomes" id="UP000199428"/>
    </source>
</evidence>
<dbReference type="Pfam" id="PF00746">
    <property type="entry name" value="Gram_pos_anchor"/>
    <property type="match status" value="1"/>
</dbReference>
<keyword evidence="5" id="KW-0812">Transmembrane</keyword>
<dbReference type="Gene3D" id="2.60.40.740">
    <property type="match status" value="1"/>
</dbReference>
<keyword evidence="5" id="KW-1133">Transmembrane helix</keyword>
<evidence type="ECO:0000313" key="8">
    <source>
        <dbReference type="EMBL" id="SCZ80983.1"/>
    </source>
</evidence>
<gene>
    <name evidence="8" type="ORF">SAMN02910350_02575</name>
</gene>
<evidence type="ECO:0000256" key="4">
    <source>
        <dbReference type="ARBA" id="ARBA00023088"/>
    </source>
</evidence>
<keyword evidence="5" id="KW-0472">Membrane</keyword>
<feature type="chain" id="PRO_5038727256" evidence="6">
    <location>
        <begin position="27"/>
        <end position="458"/>
    </location>
</feature>